<sequence length="371" mass="41087">MNANPAEIILSSSLAAIKVPPGKHLYAGLNSDDKARVSVSQAFMHSPEQFLYKYRIQRIIGFGSNGVVVAATINNISSAVAIKIIYKPRVSSKPSPNPVEIEVLKSLDNPILLKYIESWQDENHFYLVTELFGSDWLSLVHTENLSPIVFNVRFSGLSSRISLPFSAGSSDLWAWAYAHRIHIWEVSHLEHTMLPTRSIKKIVKQVALSLAVIHSCGFYHGDIKLENILVESSGLTDPDIRLADFGHSKHASFGIDSYGTQEMSPPEFLRGSPYGGANRDGRVSDIFALGMLMIMLLNEKNQLPKVAETIASGSIGYEQLVTINSGFYPLDYLEDISFEGLLLLNGMCMVDPARRMTAEQVLAQSWLSDVM</sequence>
<organism evidence="6 7">
    <name type="scientific">Physocladia obscura</name>
    <dbReference type="NCBI Taxonomy" id="109957"/>
    <lineage>
        <taxon>Eukaryota</taxon>
        <taxon>Fungi</taxon>
        <taxon>Fungi incertae sedis</taxon>
        <taxon>Chytridiomycota</taxon>
        <taxon>Chytridiomycota incertae sedis</taxon>
        <taxon>Chytridiomycetes</taxon>
        <taxon>Chytridiales</taxon>
        <taxon>Chytriomycetaceae</taxon>
        <taxon>Physocladia</taxon>
    </lineage>
</organism>
<keyword evidence="1 3" id="KW-0547">Nucleotide-binding</keyword>
<accession>A0AAD5XF17</accession>
<dbReference type="PANTHER" id="PTHR24347">
    <property type="entry name" value="SERINE/THREONINE-PROTEIN KINASE"/>
    <property type="match status" value="1"/>
</dbReference>
<dbReference type="PROSITE" id="PS00108">
    <property type="entry name" value="PROTEIN_KINASE_ST"/>
    <property type="match status" value="1"/>
</dbReference>
<proteinExistence type="inferred from homology"/>
<evidence type="ECO:0000256" key="4">
    <source>
        <dbReference type="RuleBase" id="RU000304"/>
    </source>
</evidence>
<protein>
    <recommendedName>
        <fullName evidence="5">Protein kinase domain-containing protein</fullName>
    </recommendedName>
</protein>
<evidence type="ECO:0000256" key="2">
    <source>
        <dbReference type="ARBA" id="ARBA00022840"/>
    </source>
</evidence>
<keyword evidence="7" id="KW-1185">Reference proteome</keyword>
<dbReference type="InterPro" id="IPR017441">
    <property type="entry name" value="Protein_kinase_ATP_BS"/>
</dbReference>
<dbReference type="InterPro" id="IPR011009">
    <property type="entry name" value="Kinase-like_dom_sf"/>
</dbReference>
<feature type="binding site" evidence="3">
    <location>
        <position position="83"/>
    </location>
    <ligand>
        <name>ATP</name>
        <dbReference type="ChEBI" id="CHEBI:30616"/>
    </ligand>
</feature>
<keyword evidence="2 3" id="KW-0067">ATP-binding</keyword>
<evidence type="ECO:0000256" key="3">
    <source>
        <dbReference type="PROSITE-ProRule" id="PRU10141"/>
    </source>
</evidence>
<evidence type="ECO:0000313" key="7">
    <source>
        <dbReference type="Proteomes" id="UP001211907"/>
    </source>
</evidence>
<dbReference type="GO" id="GO:0004674">
    <property type="term" value="F:protein serine/threonine kinase activity"/>
    <property type="evidence" value="ECO:0007669"/>
    <property type="project" value="UniProtKB-KW"/>
</dbReference>
<dbReference type="InterPro" id="IPR008271">
    <property type="entry name" value="Ser/Thr_kinase_AS"/>
</dbReference>
<gene>
    <name evidence="6" type="ORF">HK100_001176</name>
</gene>
<dbReference type="InterPro" id="IPR000719">
    <property type="entry name" value="Prot_kinase_dom"/>
</dbReference>
<dbReference type="SMART" id="SM00220">
    <property type="entry name" value="S_TKc"/>
    <property type="match status" value="1"/>
</dbReference>
<dbReference type="Gene3D" id="3.30.200.20">
    <property type="entry name" value="Phosphorylase Kinase, domain 1"/>
    <property type="match status" value="1"/>
</dbReference>
<dbReference type="GO" id="GO:0005524">
    <property type="term" value="F:ATP binding"/>
    <property type="evidence" value="ECO:0007669"/>
    <property type="project" value="UniProtKB-UniRule"/>
</dbReference>
<reference evidence="6" key="1">
    <citation type="submission" date="2020-05" db="EMBL/GenBank/DDBJ databases">
        <title>Phylogenomic resolution of chytrid fungi.</title>
        <authorList>
            <person name="Stajich J.E."/>
            <person name="Amses K."/>
            <person name="Simmons R."/>
            <person name="Seto K."/>
            <person name="Myers J."/>
            <person name="Bonds A."/>
            <person name="Quandt C.A."/>
            <person name="Barry K."/>
            <person name="Liu P."/>
            <person name="Grigoriev I."/>
            <person name="Longcore J.E."/>
            <person name="James T.Y."/>
        </authorList>
    </citation>
    <scope>NUCLEOTIDE SEQUENCE</scope>
    <source>
        <strain evidence="6">JEL0513</strain>
    </source>
</reference>
<feature type="domain" description="Protein kinase" evidence="5">
    <location>
        <begin position="54"/>
        <end position="367"/>
    </location>
</feature>
<keyword evidence="4" id="KW-0418">Kinase</keyword>
<comment type="similarity">
    <text evidence="4">Belongs to the protein kinase superfamily.</text>
</comment>
<dbReference type="PROSITE" id="PS00107">
    <property type="entry name" value="PROTEIN_KINASE_ATP"/>
    <property type="match status" value="1"/>
</dbReference>
<dbReference type="Gene3D" id="1.10.510.10">
    <property type="entry name" value="Transferase(Phosphotransferase) domain 1"/>
    <property type="match status" value="1"/>
</dbReference>
<evidence type="ECO:0000313" key="6">
    <source>
        <dbReference type="EMBL" id="KAJ3116036.1"/>
    </source>
</evidence>
<evidence type="ECO:0000256" key="1">
    <source>
        <dbReference type="ARBA" id="ARBA00022741"/>
    </source>
</evidence>
<dbReference type="Proteomes" id="UP001211907">
    <property type="component" value="Unassembled WGS sequence"/>
</dbReference>
<keyword evidence="4" id="KW-0808">Transferase</keyword>
<dbReference type="SUPFAM" id="SSF56112">
    <property type="entry name" value="Protein kinase-like (PK-like)"/>
    <property type="match status" value="1"/>
</dbReference>
<keyword evidence="4" id="KW-0723">Serine/threonine-protein kinase</keyword>
<dbReference type="EMBL" id="JADGJH010001254">
    <property type="protein sequence ID" value="KAJ3116036.1"/>
    <property type="molecule type" value="Genomic_DNA"/>
</dbReference>
<comment type="caution">
    <text evidence="6">The sequence shown here is derived from an EMBL/GenBank/DDBJ whole genome shotgun (WGS) entry which is preliminary data.</text>
</comment>
<name>A0AAD5XF17_9FUNG</name>
<dbReference type="PROSITE" id="PS50011">
    <property type="entry name" value="PROTEIN_KINASE_DOM"/>
    <property type="match status" value="1"/>
</dbReference>
<evidence type="ECO:0000259" key="5">
    <source>
        <dbReference type="PROSITE" id="PS50011"/>
    </source>
</evidence>
<dbReference type="AlphaFoldDB" id="A0AAD5XF17"/>
<dbReference type="Pfam" id="PF00069">
    <property type="entry name" value="Pkinase"/>
    <property type="match status" value="2"/>
</dbReference>